<dbReference type="InterPro" id="IPR012338">
    <property type="entry name" value="Beta-lactam/transpept-like"/>
</dbReference>
<keyword evidence="7" id="KW-1185">Reference proteome</keyword>
<feature type="domain" description="Beta-lactamase class A catalytic" evidence="5">
    <location>
        <begin position="57"/>
        <end position="323"/>
    </location>
</feature>
<evidence type="ECO:0000256" key="3">
    <source>
        <dbReference type="ARBA" id="ARBA00012865"/>
    </source>
</evidence>
<keyword evidence="6" id="KW-0378">Hydrolase</keyword>
<accession>A0ABS7PGQ3</accession>
<dbReference type="InterPro" id="IPR045155">
    <property type="entry name" value="Beta-lactam_cat"/>
</dbReference>
<gene>
    <name evidence="6" type="ORF">KYN89_13885</name>
</gene>
<feature type="region of interest" description="Disordered" evidence="4">
    <location>
        <begin position="1"/>
        <end position="20"/>
    </location>
</feature>
<dbReference type="Pfam" id="PF13354">
    <property type="entry name" value="Beta-lactamase2"/>
    <property type="match status" value="1"/>
</dbReference>
<organism evidence="6 7">
    <name type="scientific">Alteriqipengyuania abyssalis</name>
    <dbReference type="NCBI Taxonomy" id="2860200"/>
    <lineage>
        <taxon>Bacteria</taxon>
        <taxon>Pseudomonadati</taxon>
        <taxon>Pseudomonadota</taxon>
        <taxon>Alphaproteobacteria</taxon>
        <taxon>Sphingomonadales</taxon>
        <taxon>Erythrobacteraceae</taxon>
        <taxon>Alteriqipengyuania</taxon>
    </lineage>
</organism>
<dbReference type="InterPro" id="IPR000871">
    <property type="entry name" value="Beta-lactam_class-A"/>
</dbReference>
<evidence type="ECO:0000256" key="4">
    <source>
        <dbReference type="SAM" id="MobiDB-lite"/>
    </source>
</evidence>
<dbReference type="EC" id="3.5.2.6" evidence="3"/>
<dbReference type="GO" id="GO:0016787">
    <property type="term" value="F:hydrolase activity"/>
    <property type="evidence" value="ECO:0007669"/>
    <property type="project" value="UniProtKB-KW"/>
</dbReference>
<comment type="catalytic activity">
    <reaction evidence="1">
        <text>a beta-lactam + H2O = a substituted beta-amino acid</text>
        <dbReference type="Rhea" id="RHEA:20401"/>
        <dbReference type="ChEBI" id="CHEBI:15377"/>
        <dbReference type="ChEBI" id="CHEBI:35627"/>
        <dbReference type="ChEBI" id="CHEBI:140347"/>
        <dbReference type="EC" id="3.5.2.6"/>
    </reaction>
</comment>
<dbReference type="SUPFAM" id="SSF56601">
    <property type="entry name" value="beta-lactamase/transpeptidase-like"/>
    <property type="match status" value="1"/>
</dbReference>
<protein>
    <recommendedName>
        <fullName evidence="3">beta-lactamase</fullName>
        <ecNumber evidence="3">3.5.2.6</ecNumber>
    </recommendedName>
</protein>
<proteinExistence type="inferred from homology"/>
<evidence type="ECO:0000259" key="5">
    <source>
        <dbReference type="Pfam" id="PF13354"/>
    </source>
</evidence>
<dbReference type="Gene3D" id="3.40.710.10">
    <property type="entry name" value="DD-peptidase/beta-lactamase superfamily"/>
    <property type="match status" value="1"/>
</dbReference>
<name>A0ABS7PGQ3_9SPHN</name>
<dbReference type="PANTHER" id="PTHR35333:SF3">
    <property type="entry name" value="BETA-LACTAMASE-TYPE TRANSPEPTIDASE FOLD CONTAINING PROTEIN"/>
    <property type="match status" value="1"/>
</dbReference>
<reference evidence="6 7" key="1">
    <citation type="submission" date="2021-07" db="EMBL/GenBank/DDBJ databases">
        <title>Alteriqipengyuania abyssalis NZ-12B nov, sp.nov isolated from deep sea sponge in pacific ocean.</title>
        <authorList>
            <person name="Tareen S."/>
            <person name="Wink J."/>
        </authorList>
    </citation>
    <scope>NUCLEOTIDE SEQUENCE [LARGE SCALE GENOMIC DNA]</scope>
    <source>
        <strain evidence="6 7">NZ-12B</strain>
    </source>
</reference>
<dbReference type="Proteomes" id="UP000759298">
    <property type="component" value="Unassembled WGS sequence"/>
</dbReference>
<dbReference type="PRINTS" id="PR00118">
    <property type="entry name" value="BLACTAMASEA"/>
</dbReference>
<evidence type="ECO:0000256" key="1">
    <source>
        <dbReference type="ARBA" id="ARBA00001526"/>
    </source>
</evidence>
<sequence length="367" mass="39099">MATCRPSDEAADTSGVPSFGERIEQAAEDLTVERSAQEEWLDDQLFALGTGLKGKVGIAVYDPARGRMMHFKGTQLYPQQSVSKLWVALSALDMADAGRLDLSETATVRNGDLAVFHSPIRQSVAAQGSFTTSYADFISRALTQSDNTANDMVLRRVGGSDAVRRVLARKGFADIRFGPGERPMQSAIAGLEWRQAYALGDTFFEVRKTVPHDVREAAFDAYVDDPVDGASPVAIASALARLEAGELLSDTSTARFLGWLGEVKSGPNRLKGGLPEGWSIAHKTGTGQVLDIVEPGQPADQAGYNDVGILTAPDGSVYTVAVMIGRTQVPIPVRMEMMHGVVRAVAGYHEMVTGAGATPQDDPAGTS</sequence>
<evidence type="ECO:0000313" key="6">
    <source>
        <dbReference type="EMBL" id="MBY8338136.1"/>
    </source>
</evidence>
<dbReference type="EMBL" id="JAHWXP010000004">
    <property type="protein sequence ID" value="MBY8338136.1"/>
    <property type="molecule type" value="Genomic_DNA"/>
</dbReference>
<evidence type="ECO:0000256" key="2">
    <source>
        <dbReference type="ARBA" id="ARBA00009009"/>
    </source>
</evidence>
<comment type="caution">
    <text evidence="6">The sequence shown here is derived from an EMBL/GenBank/DDBJ whole genome shotgun (WGS) entry which is preliminary data.</text>
</comment>
<dbReference type="PANTHER" id="PTHR35333">
    <property type="entry name" value="BETA-LACTAMASE"/>
    <property type="match status" value="1"/>
</dbReference>
<evidence type="ECO:0000313" key="7">
    <source>
        <dbReference type="Proteomes" id="UP000759298"/>
    </source>
</evidence>
<comment type="similarity">
    <text evidence="2">Belongs to the class-A beta-lactamase family.</text>
</comment>